<dbReference type="InterPro" id="IPR037121">
    <property type="entry name" value="Ribosomal_bL25_C"/>
</dbReference>
<dbReference type="PANTHER" id="PTHR33284">
    <property type="entry name" value="RIBOSOMAL PROTEIN L25/GLN-TRNA SYNTHETASE, ANTI-CODON-BINDING DOMAIN-CONTAINING PROTEIN"/>
    <property type="match status" value="1"/>
</dbReference>
<evidence type="ECO:0000256" key="4">
    <source>
        <dbReference type="ARBA" id="ARBA00023274"/>
    </source>
</evidence>
<feature type="domain" description="Large ribosomal subunit protein bL25 beta" evidence="8">
    <location>
        <begin position="100"/>
        <end position="178"/>
    </location>
</feature>
<accession>A0ABN3UQ75</accession>
<evidence type="ECO:0000313" key="9">
    <source>
        <dbReference type="EMBL" id="GAA2737183.1"/>
    </source>
</evidence>
<dbReference type="Gene3D" id="2.40.240.10">
    <property type="entry name" value="Ribosomal Protein L25, Chain P"/>
    <property type="match status" value="1"/>
</dbReference>
<evidence type="ECO:0000256" key="3">
    <source>
        <dbReference type="ARBA" id="ARBA00022980"/>
    </source>
</evidence>
<dbReference type="NCBIfam" id="NF004612">
    <property type="entry name" value="PRK05943.1"/>
    <property type="match status" value="1"/>
</dbReference>
<evidence type="ECO:0000256" key="1">
    <source>
        <dbReference type="ARBA" id="ARBA00022730"/>
    </source>
</evidence>
<dbReference type="NCBIfam" id="TIGR00731">
    <property type="entry name" value="bL25_bact_ctc"/>
    <property type="match status" value="1"/>
</dbReference>
<evidence type="ECO:0000256" key="5">
    <source>
        <dbReference type="HAMAP-Rule" id="MF_01334"/>
    </source>
</evidence>
<dbReference type="Pfam" id="PF14693">
    <property type="entry name" value="Ribosomal_TL5_C"/>
    <property type="match status" value="1"/>
</dbReference>
<dbReference type="EMBL" id="BAAARN010000002">
    <property type="protein sequence ID" value="GAA2737183.1"/>
    <property type="molecule type" value="Genomic_DNA"/>
</dbReference>
<dbReference type="HAMAP" id="MF_01334">
    <property type="entry name" value="Ribosomal_bL25_CTC"/>
    <property type="match status" value="1"/>
</dbReference>
<dbReference type="RefSeq" id="WP_344193553.1">
    <property type="nucleotide sequence ID" value="NZ_BAAARN010000002.1"/>
</dbReference>
<proteinExistence type="inferred from homology"/>
<dbReference type="Pfam" id="PF01386">
    <property type="entry name" value="Ribosomal_L25p"/>
    <property type="match status" value="1"/>
</dbReference>
<dbReference type="InterPro" id="IPR011035">
    <property type="entry name" value="Ribosomal_bL25/Gln-tRNA_synth"/>
</dbReference>
<reference evidence="9 10" key="1">
    <citation type="journal article" date="2019" name="Int. J. Syst. Evol. Microbiol.">
        <title>The Global Catalogue of Microorganisms (GCM) 10K type strain sequencing project: providing services to taxonomists for standard genome sequencing and annotation.</title>
        <authorList>
            <consortium name="The Broad Institute Genomics Platform"/>
            <consortium name="The Broad Institute Genome Sequencing Center for Infectious Disease"/>
            <person name="Wu L."/>
            <person name="Ma J."/>
        </authorList>
    </citation>
    <scope>NUCLEOTIDE SEQUENCE [LARGE SCALE GENOMIC DNA]</scope>
    <source>
        <strain evidence="9 10">JCM 16378</strain>
    </source>
</reference>
<comment type="function">
    <text evidence="5">This is one of the proteins that binds to the 5S RNA in the ribosome where it forms part of the central protuberance.</text>
</comment>
<keyword evidence="1 5" id="KW-0699">rRNA-binding</keyword>
<evidence type="ECO:0000259" key="8">
    <source>
        <dbReference type="Pfam" id="PF14693"/>
    </source>
</evidence>
<feature type="domain" description="Large ribosomal subunit protein bL25 L25" evidence="7">
    <location>
        <begin position="8"/>
        <end position="92"/>
    </location>
</feature>
<dbReference type="Gene3D" id="2.170.120.20">
    <property type="entry name" value="Ribosomal protein L25, beta domain"/>
    <property type="match status" value="1"/>
</dbReference>
<dbReference type="NCBIfam" id="NF004131">
    <property type="entry name" value="PRK05618.2-1"/>
    <property type="match status" value="1"/>
</dbReference>
<sequence>MSDTNLTLNAEKRTQFGKGAARKIRRDHKIPAVMYGHGAEPVHITLPGHETMMALKTANALLTIVIDGDEQLALAKDVQRDAIKPVIEHVDLVVVRKGEKVTVDVPVHIEGEAAPETVVTLDSQTLQLEVEATHIPENVVVSVEGLEAGTQIKASDVTLPRGATLVVDEETLVVNITQQISQEELEAELAEAEEEAGIEREESDEDAAAAEGDSEGAEGESTDGEKADSEDA</sequence>
<dbReference type="GO" id="GO:0005840">
    <property type="term" value="C:ribosome"/>
    <property type="evidence" value="ECO:0007669"/>
    <property type="project" value="UniProtKB-KW"/>
</dbReference>
<dbReference type="InterPro" id="IPR020057">
    <property type="entry name" value="Ribosomal_bL25_b-dom"/>
</dbReference>
<keyword evidence="3 5" id="KW-0689">Ribosomal protein</keyword>
<protein>
    <recommendedName>
        <fullName evidence="5">Large ribosomal subunit protein bL25</fullName>
    </recommendedName>
    <alternativeName>
        <fullName evidence="5">General stress protein CTC</fullName>
    </alternativeName>
</protein>
<feature type="compositionally biased region" description="Basic and acidic residues" evidence="6">
    <location>
        <begin position="223"/>
        <end position="232"/>
    </location>
</feature>
<comment type="subunit">
    <text evidence="5">Part of the 50S ribosomal subunit; part of the 5S rRNA/L5/L18/L25 subcomplex. Contacts the 5S rRNA. Binds to the 5S rRNA independently of L5 and L18.</text>
</comment>
<dbReference type="CDD" id="cd00495">
    <property type="entry name" value="Ribosomal_L25_TL5_CTC"/>
    <property type="match status" value="1"/>
</dbReference>
<dbReference type="InterPro" id="IPR020930">
    <property type="entry name" value="Ribosomal_uL5_bac-type"/>
</dbReference>
<feature type="compositionally biased region" description="Acidic residues" evidence="6">
    <location>
        <begin position="185"/>
        <end position="222"/>
    </location>
</feature>
<organism evidence="9 10">
    <name type="scientific">Pedococcus aerophilus</name>
    <dbReference type="NCBI Taxonomy" id="436356"/>
    <lineage>
        <taxon>Bacteria</taxon>
        <taxon>Bacillati</taxon>
        <taxon>Actinomycetota</taxon>
        <taxon>Actinomycetes</taxon>
        <taxon>Micrococcales</taxon>
        <taxon>Intrasporangiaceae</taxon>
        <taxon>Pedococcus</taxon>
    </lineage>
</organism>
<name>A0ABN3UQ75_9MICO</name>
<dbReference type="Proteomes" id="UP001501326">
    <property type="component" value="Unassembled WGS sequence"/>
</dbReference>
<keyword evidence="2 5" id="KW-0694">RNA-binding</keyword>
<comment type="similarity">
    <text evidence="5">Belongs to the bacterial ribosomal protein bL25 family. CTC subfamily.</text>
</comment>
<evidence type="ECO:0000256" key="2">
    <source>
        <dbReference type="ARBA" id="ARBA00022884"/>
    </source>
</evidence>
<dbReference type="InterPro" id="IPR001021">
    <property type="entry name" value="Ribosomal_bL25_long"/>
</dbReference>
<dbReference type="SUPFAM" id="SSF50715">
    <property type="entry name" value="Ribosomal protein L25-like"/>
    <property type="match status" value="1"/>
</dbReference>
<comment type="caution">
    <text evidence="9">The sequence shown here is derived from an EMBL/GenBank/DDBJ whole genome shotgun (WGS) entry which is preliminary data.</text>
</comment>
<keyword evidence="10" id="KW-1185">Reference proteome</keyword>
<evidence type="ECO:0000313" key="10">
    <source>
        <dbReference type="Proteomes" id="UP001501326"/>
    </source>
</evidence>
<dbReference type="InterPro" id="IPR029751">
    <property type="entry name" value="Ribosomal_L25_dom"/>
</dbReference>
<feature type="region of interest" description="Disordered" evidence="6">
    <location>
        <begin position="185"/>
        <end position="232"/>
    </location>
</feature>
<dbReference type="PANTHER" id="PTHR33284:SF1">
    <property type="entry name" value="RIBOSOMAL PROTEIN L25_GLN-TRNA SYNTHETASE, ANTI-CODON-BINDING DOMAIN-CONTAINING PROTEIN"/>
    <property type="match status" value="1"/>
</dbReference>
<gene>
    <name evidence="5" type="primary">rplY</name>
    <name evidence="5" type="synonym">ctc</name>
    <name evidence="9" type="ORF">GCM10009867_23390</name>
</gene>
<keyword evidence="4 5" id="KW-0687">Ribonucleoprotein</keyword>
<evidence type="ECO:0000259" key="7">
    <source>
        <dbReference type="Pfam" id="PF01386"/>
    </source>
</evidence>
<dbReference type="InterPro" id="IPR020056">
    <property type="entry name" value="Rbsml_bL25/Gln-tRNA_synth_N"/>
</dbReference>
<evidence type="ECO:0000256" key="6">
    <source>
        <dbReference type="SAM" id="MobiDB-lite"/>
    </source>
</evidence>